<dbReference type="Pfam" id="PF00071">
    <property type="entry name" value="Ras"/>
    <property type="match status" value="1"/>
</dbReference>
<protein>
    <submittedName>
        <fullName evidence="3">Uncharacterized protein</fullName>
    </submittedName>
</protein>
<keyword evidence="2" id="KW-0342">GTP-binding</keyword>
<keyword evidence="4" id="KW-1185">Reference proteome</keyword>
<dbReference type="GO" id="GO:0022412">
    <property type="term" value="P:cellular process involved in reproduction in multicellular organism"/>
    <property type="evidence" value="ECO:0007669"/>
    <property type="project" value="UniProtKB-ARBA"/>
</dbReference>
<dbReference type="OrthoDB" id="6418842at2759"/>
<dbReference type="AlphaFoldDB" id="A0A8X6JYA4"/>
<reference evidence="3" key="1">
    <citation type="submission" date="2020-08" db="EMBL/GenBank/DDBJ databases">
        <title>Multicomponent nature underlies the extraordinary mechanical properties of spider dragline silk.</title>
        <authorList>
            <person name="Kono N."/>
            <person name="Nakamura H."/>
            <person name="Mori M."/>
            <person name="Yoshida Y."/>
            <person name="Ohtoshi R."/>
            <person name="Malay A.D."/>
            <person name="Moran D.A.P."/>
            <person name="Tomita M."/>
            <person name="Numata K."/>
            <person name="Arakawa K."/>
        </authorList>
    </citation>
    <scope>NUCLEOTIDE SEQUENCE</scope>
</reference>
<accession>A0A8X6JYA4</accession>
<organism evidence="3 4">
    <name type="scientific">Nephila pilipes</name>
    <name type="common">Giant wood spider</name>
    <name type="synonym">Nephila maculata</name>
    <dbReference type="NCBI Taxonomy" id="299642"/>
    <lineage>
        <taxon>Eukaryota</taxon>
        <taxon>Metazoa</taxon>
        <taxon>Ecdysozoa</taxon>
        <taxon>Arthropoda</taxon>
        <taxon>Chelicerata</taxon>
        <taxon>Arachnida</taxon>
        <taxon>Araneae</taxon>
        <taxon>Araneomorphae</taxon>
        <taxon>Entelegynae</taxon>
        <taxon>Araneoidea</taxon>
        <taxon>Nephilidae</taxon>
        <taxon>Nephila</taxon>
    </lineage>
</organism>
<dbReference type="SUPFAM" id="SSF52540">
    <property type="entry name" value="P-loop containing nucleoside triphosphate hydrolases"/>
    <property type="match status" value="1"/>
</dbReference>
<dbReference type="InterPro" id="IPR027417">
    <property type="entry name" value="P-loop_NTPase"/>
</dbReference>
<dbReference type="Gene3D" id="3.40.50.300">
    <property type="entry name" value="P-loop containing nucleotide triphosphate hydrolases"/>
    <property type="match status" value="1"/>
</dbReference>
<dbReference type="GO" id="GO:0035099">
    <property type="term" value="P:hemocyte migration"/>
    <property type="evidence" value="ECO:0007669"/>
    <property type="project" value="UniProtKB-ARBA"/>
</dbReference>
<evidence type="ECO:0000256" key="2">
    <source>
        <dbReference type="ARBA" id="ARBA00023134"/>
    </source>
</evidence>
<evidence type="ECO:0000313" key="4">
    <source>
        <dbReference type="Proteomes" id="UP000887013"/>
    </source>
</evidence>
<name>A0A8X6JYA4_NEPPI</name>
<dbReference type="PANTHER" id="PTHR24072">
    <property type="entry name" value="RHO FAMILY GTPASE"/>
    <property type="match status" value="1"/>
</dbReference>
<comment type="caution">
    <text evidence="3">The sequence shown here is derived from an EMBL/GenBank/DDBJ whole genome shotgun (WGS) entry which is preliminary data.</text>
</comment>
<dbReference type="GO" id="GO:0003006">
    <property type="term" value="P:developmental process involved in reproduction"/>
    <property type="evidence" value="ECO:0007669"/>
    <property type="project" value="UniProtKB-ARBA"/>
</dbReference>
<dbReference type="PRINTS" id="PR00449">
    <property type="entry name" value="RASTRNSFRMNG"/>
</dbReference>
<dbReference type="Proteomes" id="UP000887013">
    <property type="component" value="Unassembled WGS sequence"/>
</dbReference>
<keyword evidence="1" id="KW-0547">Nucleotide-binding</keyword>
<sequence length="208" mass="23849">MSEEVLYNPYGESVLTLKEEIMGTQLTTVRYFRLAGEEDVGKSTLFARFKDSNGPQYNASTVIFFYNKSHFRMVVEYPISKRGEYLFFVDFEPAPDPSAEDAASFRRPVPLLDAILFCMDVTDQAHIMLIQERVATYKRYFRENMPPFLLVGTKADLRDDTLEEQLGMSITEKQILADFIGARGYCECSAWANTGINQLLQNIYNIIL</sequence>
<proteinExistence type="predicted"/>
<dbReference type="InterPro" id="IPR003578">
    <property type="entry name" value="Small_GTPase_Rho"/>
</dbReference>
<dbReference type="EMBL" id="BMAW01000190">
    <property type="protein sequence ID" value="GFS67894.1"/>
    <property type="molecule type" value="Genomic_DNA"/>
</dbReference>
<dbReference type="GO" id="GO:0007264">
    <property type="term" value="P:small GTPase-mediated signal transduction"/>
    <property type="evidence" value="ECO:0007669"/>
    <property type="project" value="InterPro"/>
</dbReference>
<evidence type="ECO:0000256" key="1">
    <source>
        <dbReference type="ARBA" id="ARBA00022741"/>
    </source>
</evidence>
<dbReference type="InterPro" id="IPR001806">
    <property type="entry name" value="Small_GTPase"/>
</dbReference>
<dbReference type="GO" id="GO:0001667">
    <property type="term" value="P:ameboidal-type cell migration"/>
    <property type="evidence" value="ECO:0007669"/>
    <property type="project" value="UniProtKB-ARBA"/>
</dbReference>
<evidence type="ECO:0000313" key="3">
    <source>
        <dbReference type="EMBL" id="GFS67894.1"/>
    </source>
</evidence>
<dbReference type="GO" id="GO:0035006">
    <property type="term" value="P:melanization defense response"/>
    <property type="evidence" value="ECO:0007669"/>
    <property type="project" value="UniProtKB-ARBA"/>
</dbReference>
<dbReference type="CDD" id="cd00882">
    <property type="entry name" value="Ras_like_GTPase"/>
    <property type="match status" value="1"/>
</dbReference>
<dbReference type="GO" id="GO:0005525">
    <property type="term" value="F:GTP binding"/>
    <property type="evidence" value="ECO:0007669"/>
    <property type="project" value="UniProtKB-KW"/>
</dbReference>
<dbReference type="GO" id="GO:0003924">
    <property type="term" value="F:GTPase activity"/>
    <property type="evidence" value="ECO:0007669"/>
    <property type="project" value="InterPro"/>
</dbReference>
<gene>
    <name evidence="3" type="ORF">NPIL_339761</name>
</gene>